<evidence type="ECO:0000313" key="2">
    <source>
        <dbReference type="Proteomes" id="UP000190423"/>
    </source>
</evidence>
<protein>
    <submittedName>
        <fullName evidence="1">Uncharacterized protein</fullName>
    </submittedName>
</protein>
<name>A0A1T4MUZ6_TREPO</name>
<keyword evidence="2" id="KW-1185">Reference proteome</keyword>
<accession>A0A1T4MUZ6</accession>
<proteinExistence type="predicted"/>
<gene>
    <name evidence="1" type="ORF">SAMN02745149_02104</name>
</gene>
<sequence length="134" mass="15204">MTDIQKFRADVQRLVKHNRADNNGRYNAEKTCNDIIELFLRETTVPGALPQSCAEYWKRTYIDESASPENEPTAENVDRLGAILSFLENSGEDEELLTDDDWRMLGELVNYEAEDLPLDILQALMGVIVQKGAL</sequence>
<dbReference type="EMBL" id="FUWG01000017">
    <property type="protein sequence ID" value="SJZ70812.1"/>
    <property type="molecule type" value="Genomic_DNA"/>
</dbReference>
<organism evidence="1 2">
    <name type="scientific">Treponema porcinum</name>
    <dbReference type="NCBI Taxonomy" id="261392"/>
    <lineage>
        <taxon>Bacteria</taxon>
        <taxon>Pseudomonadati</taxon>
        <taxon>Spirochaetota</taxon>
        <taxon>Spirochaetia</taxon>
        <taxon>Spirochaetales</taxon>
        <taxon>Treponemataceae</taxon>
        <taxon>Treponema</taxon>
    </lineage>
</organism>
<reference evidence="1 2" key="1">
    <citation type="submission" date="2017-02" db="EMBL/GenBank/DDBJ databases">
        <authorList>
            <person name="Peterson S.W."/>
        </authorList>
    </citation>
    <scope>NUCLEOTIDE SEQUENCE [LARGE SCALE GENOMIC DNA]</scope>
    <source>
        <strain evidence="1 2">ATCC BAA-908</strain>
    </source>
</reference>
<evidence type="ECO:0000313" key="1">
    <source>
        <dbReference type="EMBL" id="SJZ70812.1"/>
    </source>
</evidence>
<dbReference type="AlphaFoldDB" id="A0A1T4MUZ6"/>
<dbReference type="GeneID" id="78317375"/>
<dbReference type="STRING" id="261392.SAMN02745149_02104"/>
<dbReference type="RefSeq" id="WP_078933987.1">
    <property type="nucleotide sequence ID" value="NZ_FUWG01000017.1"/>
</dbReference>
<dbReference type="Proteomes" id="UP000190423">
    <property type="component" value="Unassembled WGS sequence"/>
</dbReference>
<dbReference type="OrthoDB" id="360179at2"/>